<gene>
    <name evidence="14" type="ORF">GGX14DRAFT_489895</name>
</gene>
<dbReference type="Pfam" id="PF02469">
    <property type="entry name" value="Fasciclin"/>
    <property type="match status" value="4"/>
</dbReference>
<dbReference type="GO" id="GO:1902603">
    <property type="term" value="P:carnitine transmembrane transport"/>
    <property type="evidence" value="ECO:0007669"/>
    <property type="project" value="TreeGrafter"/>
</dbReference>
<dbReference type="Pfam" id="PF00153">
    <property type="entry name" value="Mito_carr"/>
    <property type="match status" value="3"/>
</dbReference>
<evidence type="ECO:0000256" key="3">
    <source>
        <dbReference type="ARBA" id="ARBA00022448"/>
    </source>
</evidence>
<dbReference type="InterPro" id="IPR000782">
    <property type="entry name" value="FAS1_domain"/>
</dbReference>
<dbReference type="InterPro" id="IPR036378">
    <property type="entry name" value="FAS1_dom_sf"/>
</dbReference>
<feature type="region of interest" description="Disordered" evidence="10">
    <location>
        <begin position="1167"/>
        <end position="1198"/>
    </location>
</feature>
<keyword evidence="8 9" id="KW-0472">Membrane</keyword>
<feature type="compositionally biased region" description="Pro residues" evidence="10">
    <location>
        <begin position="134"/>
        <end position="144"/>
    </location>
</feature>
<dbReference type="PROSITE" id="PS50213">
    <property type="entry name" value="FAS1"/>
    <property type="match status" value="4"/>
</dbReference>
<dbReference type="GO" id="GO:0031966">
    <property type="term" value="C:mitochondrial membrane"/>
    <property type="evidence" value="ECO:0007669"/>
    <property type="project" value="UniProtKB-SubCell"/>
</dbReference>
<evidence type="ECO:0000256" key="12">
    <source>
        <dbReference type="SAM" id="SignalP"/>
    </source>
</evidence>
<feature type="compositionally biased region" description="Low complexity" evidence="10">
    <location>
        <begin position="1601"/>
        <end position="1612"/>
    </location>
</feature>
<comment type="caution">
    <text evidence="14">The sequence shown here is derived from an EMBL/GenBank/DDBJ whole genome shotgun (WGS) entry which is preliminary data.</text>
</comment>
<dbReference type="Gene3D" id="2.30.180.10">
    <property type="entry name" value="FAS1 domain"/>
    <property type="match status" value="5"/>
</dbReference>
<accession>A0AAD6YPL1</accession>
<comment type="subcellular location">
    <subcellularLocation>
        <location evidence="1">Mitochondrion membrane</location>
        <topology evidence="1">Multi-pass membrane protein</topology>
    </subcellularLocation>
</comment>
<feature type="compositionally biased region" description="Low complexity" evidence="10">
    <location>
        <begin position="1189"/>
        <end position="1198"/>
    </location>
</feature>
<evidence type="ECO:0000259" key="13">
    <source>
        <dbReference type="PROSITE" id="PS50213"/>
    </source>
</evidence>
<evidence type="ECO:0000256" key="11">
    <source>
        <dbReference type="SAM" id="Phobius"/>
    </source>
</evidence>
<feature type="domain" description="FAS1" evidence="13">
    <location>
        <begin position="338"/>
        <end position="481"/>
    </location>
</feature>
<dbReference type="Proteomes" id="UP001219525">
    <property type="component" value="Unassembled WGS sequence"/>
</dbReference>
<evidence type="ECO:0000256" key="10">
    <source>
        <dbReference type="SAM" id="MobiDB-lite"/>
    </source>
</evidence>
<feature type="chain" id="PRO_5042118769" description="FAS1 domain-containing protein" evidence="12">
    <location>
        <begin position="17"/>
        <end position="1623"/>
    </location>
</feature>
<keyword evidence="4 9" id="KW-0812">Transmembrane</keyword>
<dbReference type="GO" id="GO:0015227">
    <property type="term" value="F:O-acyl-L-carnitine transmembrane transporter activity"/>
    <property type="evidence" value="ECO:0007669"/>
    <property type="project" value="TreeGrafter"/>
</dbReference>
<feature type="region of interest" description="Disordered" evidence="10">
    <location>
        <begin position="1601"/>
        <end position="1623"/>
    </location>
</feature>
<dbReference type="SMART" id="SM00554">
    <property type="entry name" value="FAS1"/>
    <property type="match status" value="5"/>
</dbReference>
<dbReference type="PANTHER" id="PTHR45624:SF4">
    <property type="entry name" value="CONGESTED-LIKE TRACHEA PROTEIN-RELATED"/>
    <property type="match status" value="1"/>
</dbReference>
<dbReference type="InterPro" id="IPR018108">
    <property type="entry name" value="MCP_transmembrane"/>
</dbReference>
<reference evidence="14" key="1">
    <citation type="submission" date="2023-03" db="EMBL/GenBank/DDBJ databases">
        <title>Massive genome expansion in bonnet fungi (Mycena s.s.) driven by repeated elements and novel gene families across ecological guilds.</title>
        <authorList>
            <consortium name="Lawrence Berkeley National Laboratory"/>
            <person name="Harder C.B."/>
            <person name="Miyauchi S."/>
            <person name="Viragh M."/>
            <person name="Kuo A."/>
            <person name="Thoen E."/>
            <person name="Andreopoulos B."/>
            <person name="Lu D."/>
            <person name="Skrede I."/>
            <person name="Drula E."/>
            <person name="Henrissat B."/>
            <person name="Morin E."/>
            <person name="Kohler A."/>
            <person name="Barry K."/>
            <person name="LaButti K."/>
            <person name="Morin E."/>
            <person name="Salamov A."/>
            <person name="Lipzen A."/>
            <person name="Mereny Z."/>
            <person name="Hegedus B."/>
            <person name="Baldrian P."/>
            <person name="Stursova M."/>
            <person name="Weitz H."/>
            <person name="Taylor A."/>
            <person name="Grigoriev I.V."/>
            <person name="Nagy L.G."/>
            <person name="Martin F."/>
            <person name="Kauserud H."/>
        </authorList>
    </citation>
    <scope>NUCLEOTIDE SEQUENCE</scope>
    <source>
        <strain evidence="14">9144</strain>
    </source>
</reference>
<dbReference type="SUPFAM" id="SSF103506">
    <property type="entry name" value="Mitochondrial carrier"/>
    <property type="match status" value="1"/>
</dbReference>
<dbReference type="Gene3D" id="1.50.40.10">
    <property type="entry name" value="Mitochondrial carrier domain"/>
    <property type="match status" value="2"/>
</dbReference>
<dbReference type="InterPro" id="IPR050567">
    <property type="entry name" value="Mitochondrial_Carrier"/>
</dbReference>
<sequence length="1623" mass="176284">MFLPLFLLSLPFTVFTHQSPISAHSATLVDALSADPDYSSLLRLLQRARLIPTLNKLNDSTFFAPTNDAIRRHALWSAVAHDDAFTVADNIQEELRQQLFYHLINYSFPSVPKAPPLVLKTLHFPRSQLEPPSRDPPPSPPWMPIPGGSLGSEPQRLRVVARGKGAWVGVDAFGQGGAEIVKGKVDAGNGMLFGIDDVLDPPPNLVHVMTQHSSVSYFHRILTPEIRDILNTSTELTLFLPVDAAFESLPELERLYLESEFATADLARIVNAHAVVEKAVKWSDTFGRSAKLKTMDGSMLKVVVTPEKTLVSSAELLKPDIYASNGVLHLVSSLLVDLELTPEKYLLALNCSSFVSLIHSVNLTGLVNDTESRYTILAPTDDVLSIFGDGDLPEKGSEELKKVLQYHFLPGNWTEKSLRDGMLLETALVENGLDGGRQVLSVGVSGVEKKQDKSIKFGGVGVIGKPIFLNNTLVYFISRPLIPPSDALETVLPLQDFSLWLASVYSTSLADTIKSSARTSLLVPQNAAFKRLGDLVSAHLLAPSSKKDLEKVLLHHTFDTIEYSHSLWNGSRTFATLEGSDVQLEHSKNGSVFISASGGWAGMKAELFPRDILTQTGVLHEVTDILIPRSVDLTVGKLVKAADATTMAMLITKAGMDWVLNGTAPPSGSIWAEQGLDGVGWTLLCPRDEAFKGYNLTELYASVEGVRDVVSQHLIPTPDVSDSAIINNRPLIMDDSATYNTLRSPVSAYGDIIFRKDGEEYTVGIKGARGTDGDSDGAHVVSWGRSTTGGGMGGVVLVDKLLMPYYPSWWVEYGGPTVVSVGGIALICLFFYGVRAFWRRDFTQPTYEPVGGDAPPVEEAKVSAVESIKSFIAGGFGGVSAVVVGHPFDLTKTRMQTAPAGAYTGAIDVVKKTVAKDGIIGLYRGMVPPLLGVTPIFAISFWAYDESKKLILAATPKRTSDVLTTPELALAGFLSAVPATLVTGPVERAKVLLQVQGQGGADQKYKGVFDVLKHLYKEGGLRSIFRGTGATLARDGPGSAAYFAAYEVTKKALTPAGSSPTELNLGAIILAGGTAGVAMWAIAIPPDASSWIIINVILLTSYQVIKSRLQSAPTGTYSGIMDCARKTIAQDGVRALWKGFGPAMSRAFPANAATFLGVEASRYAMDNMSSTSSPPAAKSKRQKKPARPAPSSRTPSASEIARNLKNFEIWATHQNCEQVAYSDVPADFKEDVQKVFTLSNKLPASWVDRTSPEYNMLSKFATQAFLDFIQDVHRDNPALFGEIADADIPGLLAKMVIVHSAWRRLRMMKKSEKYSEADYAANVYNVFRSPAIRDSTYKVQCNISLPQPIVTANLGTEAVRILGTKAASPDCLVMIPAPLIRSLSSTKNSEFQVLQRDPKVKNSGTASKCSSFRFQSTPCAAAPETPSFQFISSVWEDKKPVHQMLEDAYRQNRMGTTAAARHLHSLHISAPVFGLVWASGTVRAHVDWCSVPEGKHGPPVVYSAPYQKILQKDSEVEDADVFHEWQLERAGHIAEVYFMCEAIDHWTTHGFLERAIRGVKDLVDSVVKKHKAYVPWKRIGDLVSTTSAPSKENANNTVISASTISSSAQSSPAQPPLHTRRRR</sequence>
<feature type="repeat" description="Solcar" evidence="9">
    <location>
        <begin position="963"/>
        <end position="1052"/>
    </location>
</feature>
<evidence type="ECO:0000256" key="9">
    <source>
        <dbReference type="PROSITE-ProRule" id="PRU00282"/>
    </source>
</evidence>
<feature type="domain" description="FAS1" evidence="13">
    <location>
        <begin position="484"/>
        <end position="626"/>
    </location>
</feature>
<keyword evidence="7" id="KW-0496">Mitochondrion</keyword>
<evidence type="ECO:0000256" key="4">
    <source>
        <dbReference type="ARBA" id="ARBA00022692"/>
    </source>
</evidence>
<evidence type="ECO:0000256" key="5">
    <source>
        <dbReference type="ARBA" id="ARBA00022737"/>
    </source>
</evidence>
<feature type="transmembrane region" description="Helical" evidence="11">
    <location>
        <begin position="813"/>
        <end position="834"/>
    </location>
</feature>
<evidence type="ECO:0000256" key="1">
    <source>
        <dbReference type="ARBA" id="ARBA00004225"/>
    </source>
</evidence>
<dbReference type="InterPro" id="IPR023395">
    <property type="entry name" value="MCP_dom_sf"/>
</dbReference>
<evidence type="ECO:0000256" key="8">
    <source>
        <dbReference type="ARBA" id="ARBA00023136"/>
    </source>
</evidence>
<proteinExistence type="inferred from homology"/>
<dbReference type="PANTHER" id="PTHR45624">
    <property type="entry name" value="MITOCHONDRIAL BASIC AMINO ACIDS TRANSPORTER-RELATED"/>
    <property type="match status" value="1"/>
</dbReference>
<evidence type="ECO:0000256" key="6">
    <source>
        <dbReference type="ARBA" id="ARBA00022989"/>
    </source>
</evidence>
<dbReference type="PROSITE" id="PS50920">
    <property type="entry name" value="SOLCAR"/>
    <property type="match status" value="3"/>
</dbReference>
<keyword evidence="15" id="KW-1185">Reference proteome</keyword>
<feature type="region of interest" description="Disordered" evidence="10">
    <location>
        <begin position="128"/>
        <end position="148"/>
    </location>
</feature>
<evidence type="ECO:0000256" key="2">
    <source>
        <dbReference type="ARBA" id="ARBA00006375"/>
    </source>
</evidence>
<keyword evidence="6 11" id="KW-1133">Transmembrane helix</keyword>
<feature type="signal peptide" evidence="12">
    <location>
        <begin position="1"/>
        <end position="16"/>
    </location>
</feature>
<comment type="similarity">
    <text evidence="2">Belongs to the mitochondrial carrier (TC 2.A.29) family.</text>
</comment>
<keyword evidence="12" id="KW-0732">Signal</keyword>
<keyword evidence="5" id="KW-0677">Repeat</keyword>
<feature type="repeat" description="Solcar" evidence="9">
    <location>
        <begin position="865"/>
        <end position="950"/>
    </location>
</feature>
<evidence type="ECO:0000313" key="14">
    <source>
        <dbReference type="EMBL" id="KAJ7225673.1"/>
    </source>
</evidence>
<keyword evidence="3" id="KW-0813">Transport</keyword>
<evidence type="ECO:0000313" key="15">
    <source>
        <dbReference type="Proteomes" id="UP001219525"/>
    </source>
</evidence>
<feature type="domain" description="FAS1" evidence="13">
    <location>
        <begin position="202"/>
        <end position="335"/>
    </location>
</feature>
<feature type="repeat" description="Solcar" evidence="9">
    <location>
        <begin position="1067"/>
        <end position="1164"/>
    </location>
</feature>
<feature type="domain" description="FAS1" evidence="13">
    <location>
        <begin position="25"/>
        <end position="199"/>
    </location>
</feature>
<evidence type="ECO:0000256" key="7">
    <source>
        <dbReference type="ARBA" id="ARBA00023128"/>
    </source>
</evidence>
<dbReference type="GO" id="GO:0006839">
    <property type="term" value="P:mitochondrial transport"/>
    <property type="evidence" value="ECO:0007669"/>
    <property type="project" value="TreeGrafter"/>
</dbReference>
<protein>
    <recommendedName>
        <fullName evidence="13">FAS1 domain-containing protein</fullName>
    </recommendedName>
</protein>
<dbReference type="SUPFAM" id="SSF82153">
    <property type="entry name" value="FAS1 domain"/>
    <property type="match status" value="5"/>
</dbReference>
<name>A0AAD6YPL1_9AGAR</name>
<dbReference type="EMBL" id="JARJCW010000004">
    <property type="protein sequence ID" value="KAJ7225673.1"/>
    <property type="molecule type" value="Genomic_DNA"/>
</dbReference>
<organism evidence="14 15">
    <name type="scientific">Mycena pura</name>
    <dbReference type="NCBI Taxonomy" id="153505"/>
    <lineage>
        <taxon>Eukaryota</taxon>
        <taxon>Fungi</taxon>
        <taxon>Dikarya</taxon>
        <taxon>Basidiomycota</taxon>
        <taxon>Agaricomycotina</taxon>
        <taxon>Agaricomycetes</taxon>
        <taxon>Agaricomycetidae</taxon>
        <taxon>Agaricales</taxon>
        <taxon>Marasmiineae</taxon>
        <taxon>Mycenaceae</taxon>
        <taxon>Mycena</taxon>
    </lineage>
</organism>